<dbReference type="Gene3D" id="2.60.120.1440">
    <property type="match status" value="1"/>
</dbReference>
<evidence type="ECO:0000259" key="2">
    <source>
        <dbReference type="Pfam" id="PF04773"/>
    </source>
</evidence>
<feature type="domain" description="FecR protein" evidence="2">
    <location>
        <begin position="71"/>
        <end position="136"/>
    </location>
</feature>
<feature type="compositionally biased region" description="Acidic residues" evidence="1">
    <location>
        <begin position="189"/>
        <end position="208"/>
    </location>
</feature>
<dbReference type="AlphaFoldDB" id="A0A382B1H0"/>
<sequence>MSQPLSIFFTAVFLISQLHGDVIARLIKAEGNVYFKRLGMSSFSEKAKPGAAIRNGDEIKVGDPGFGAIMYLDDRTILKIRENTKFGFMDTRNTRTVDLTHGTLLNNVKKEGRSKSFRIQTPVSVASVKGTQFAAIVSQTGVDQFIGKEGLFEVLNMISGETVDVGPGQKAVSNATGNLVQAPAAPGEYPEDPEVEEYQEPEPEEPEETPEKVEPEQTPQSLKETPQEAEQSQPEKSSETAEEPEAPETAEDMPDPETPETLDPGPPPKPFAMGLGIGSVTLDGELYNQLALRPEINIGKVGIGLDLVVYMDNEGNMRYDEWDIENDPGLLLDKIL</sequence>
<proteinExistence type="predicted"/>
<accession>A0A382B1H0</accession>
<protein>
    <recommendedName>
        <fullName evidence="2">FecR protein domain-containing protein</fullName>
    </recommendedName>
</protein>
<evidence type="ECO:0000313" key="3">
    <source>
        <dbReference type="EMBL" id="SVB07588.1"/>
    </source>
</evidence>
<gene>
    <name evidence="3" type="ORF">METZ01_LOCUS160442</name>
</gene>
<reference evidence="3" key="1">
    <citation type="submission" date="2018-05" db="EMBL/GenBank/DDBJ databases">
        <authorList>
            <person name="Lanie J.A."/>
            <person name="Ng W.-L."/>
            <person name="Kazmierczak K.M."/>
            <person name="Andrzejewski T.M."/>
            <person name="Davidsen T.M."/>
            <person name="Wayne K.J."/>
            <person name="Tettelin H."/>
            <person name="Glass J.I."/>
            <person name="Rusch D."/>
            <person name="Podicherti R."/>
            <person name="Tsui H.-C.T."/>
            <person name="Winkler M.E."/>
        </authorList>
    </citation>
    <scope>NUCLEOTIDE SEQUENCE</scope>
</reference>
<dbReference type="PANTHER" id="PTHR38731">
    <property type="entry name" value="LIPL45-RELATED LIPOPROTEIN-RELATED"/>
    <property type="match status" value="1"/>
</dbReference>
<dbReference type="EMBL" id="UINC01027767">
    <property type="protein sequence ID" value="SVB07588.1"/>
    <property type="molecule type" value="Genomic_DNA"/>
</dbReference>
<feature type="region of interest" description="Disordered" evidence="1">
    <location>
        <begin position="181"/>
        <end position="273"/>
    </location>
</feature>
<name>A0A382B1H0_9ZZZZ</name>
<feature type="non-terminal residue" evidence="3">
    <location>
        <position position="336"/>
    </location>
</feature>
<feature type="compositionally biased region" description="Polar residues" evidence="1">
    <location>
        <begin position="220"/>
        <end position="232"/>
    </location>
</feature>
<organism evidence="3">
    <name type="scientific">marine metagenome</name>
    <dbReference type="NCBI Taxonomy" id="408172"/>
    <lineage>
        <taxon>unclassified sequences</taxon>
        <taxon>metagenomes</taxon>
        <taxon>ecological metagenomes</taxon>
    </lineage>
</organism>
<feature type="compositionally biased region" description="Acidic residues" evidence="1">
    <location>
        <begin position="240"/>
        <end position="260"/>
    </location>
</feature>
<dbReference type="Pfam" id="PF04773">
    <property type="entry name" value="FecR"/>
    <property type="match status" value="1"/>
</dbReference>
<dbReference type="InterPro" id="IPR006860">
    <property type="entry name" value="FecR"/>
</dbReference>
<evidence type="ECO:0000256" key="1">
    <source>
        <dbReference type="SAM" id="MobiDB-lite"/>
    </source>
</evidence>